<evidence type="ECO:0000313" key="4">
    <source>
        <dbReference type="RefSeq" id="XP_019635774.1"/>
    </source>
</evidence>
<name>A0A6P4ZP52_BRABE</name>
<dbReference type="Gene3D" id="3.50.30.50">
    <property type="entry name" value="Putative cyclase"/>
    <property type="match status" value="1"/>
</dbReference>
<keyword evidence="3" id="KW-1185">Reference proteome</keyword>
<dbReference type="Proteomes" id="UP000515135">
    <property type="component" value="Unplaced"/>
</dbReference>
<dbReference type="RefSeq" id="XP_019635774.1">
    <property type="nucleotide sequence ID" value="XM_019780215.1"/>
</dbReference>
<dbReference type="AlphaFoldDB" id="A0A6P4ZP52"/>
<evidence type="ECO:0000256" key="2">
    <source>
        <dbReference type="SAM" id="SignalP"/>
    </source>
</evidence>
<protein>
    <submittedName>
        <fullName evidence="4">Uncharacterized protein LOC109478569</fullName>
    </submittedName>
</protein>
<evidence type="ECO:0000313" key="3">
    <source>
        <dbReference type="Proteomes" id="UP000515135"/>
    </source>
</evidence>
<evidence type="ECO:0000256" key="1">
    <source>
        <dbReference type="ARBA" id="ARBA00007865"/>
    </source>
</evidence>
<accession>A0A6P4ZP52</accession>
<dbReference type="PANTHER" id="PTHR31118:SF12">
    <property type="entry name" value="CYCLASE-LIKE PROTEIN 2"/>
    <property type="match status" value="1"/>
</dbReference>
<dbReference type="GO" id="GO:0019441">
    <property type="term" value="P:L-tryptophan catabolic process to kynurenine"/>
    <property type="evidence" value="ECO:0007669"/>
    <property type="project" value="InterPro"/>
</dbReference>
<dbReference type="GeneID" id="109478569"/>
<dbReference type="OrthoDB" id="7108654at2759"/>
<dbReference type="InterPro" id="IPR007325">
    <property type="entry name" value="KFase/CYL"/>
</dbReference>
<proteinExistence type="inferred from homology"/>
<comment type="similarity">
    <text evidence="1">Belongs to the Cyclase 1 superfamily.</text>
</comment>
<dbReference type="Pfam" id="PF04199">
    <property type="entry name" value="Cyclase"/>
    <property type="match status" value="1"/>
</dbReference>
<keyword evidence="2" id="KW-0732">Signal</keyword>
<dbReference type="KEGG" id="bbel:109478569"/>
<sequence>MSAFLYSSLLAVTIFLGECCHAALLGNPQVIDMTYTFDDTTVNWPTREPFRLKDTFRGYHEKGYYYEGSSYEGFEHSGTHVDAPSHFCKDKWRMDAVPLERLMGPAVVVDVSNKTDNNADYAVTAQDFQDWEVSNGRIPDGSIVLVRTGWGQYWSDKRKFLGTDTTDTSLLHFPGIDPEGARWLVQNRGMHAVGIDTGSLSPGQSHTFSAHQVLCEADIIGLECVANIDKLPTTGATVYALPLKIGEGSGGPARVIAIINNPASGSGKDEL</sequence>
<reference evidence="4" key="1">
    <citation type="submission" date="2025-08" db="UniProtKB">
        <authorList>
            <consortium name="RefSeq"/>
        </authorList>
    </citation>
    <scope>IDENTIFICATION</scope>
    <source>
        <tissue evidence="4">Gonad</tissue>
    </source>
</reference>
<feature type="chain" id="PRO_5027805048" evidence="2">
    <location>
        <begin position="23"/>
        <end position="271"/>
    </location>
</feature>
<organism evidence="3 4">
    <name type="scientific">Branchiostoma belcheri</name>
    <name type="common">Amphioxus</name>
    <dbReference type="NCBI Taxonomy" id="7741"/>
    <lineage>
        <taxon>Eukaryota</taxon>
        <taxon>Metazoa</taxon>
        <taxon>Chordata</taxon>
        <taxon>Cephalochordata</taxon>
        <taxon>Leptocardii</taxon>
        <taxon>Amphioxiformes</taxon>
        <taxon>Branchiostomatidae</taxon>
        <taxon>Branchiostoma</taxon>
    </lineage>
</organism>
<feature type="signal peptide" evidence="2">
    <location>
        <begin position="1"/>
        <end position="22"/>
    </location>
</feature>
<dbReference type="PANTHER" id="PTHR31118">
    <property type="entry name" value="CYCLASE-LIKE PROTEIN 2"/>
    <property type="match status" value="1"/>
</dbReference>
<dbReference type="SUPFAM" id="SSF102198">
    <property type="entry name" value="Putative cyclase"/>
    <property type="match status" value="1"/>
</dbReference>
<dbReference type="GO" id="GO:0004061">
    <property type="term" value="F:arylformamidase activity"/>
    <property type="evidence" value="ECO:0007669"/>
    <property type="project" value="InterPro"/>
</dbReference>
<gene>
    <name evidence="4" type="primary">LOC109478569</name>
</gene>
<dbReference type="InterPro" id="IPR037175">
    <property type="entry name" value="KFase_sf"/>
</dbReference>